<proteinExistence type="predicted"/>
<gene>
    <name evidence="5" type="ORF">L596_019173</name>
</gene>
<dbReference type="SUPFAM" id="SSF53474">
    <property type="entry name" value="alpha/beta-Hydrolases"/>
    <property type="match status" value="1"/>
</dbReference>
<feature type="region of interest" description="Disordered" evidence="3">
    <location>
        <begin position="570"/>
        <end position="618"/>
    </location>
</feature>
<dbReference type="GO" id="GO:0010008">
    <property type="term" value="C:endosome membrane"/>
    <property type="evidence" value="ECO:0007669"/>
    <property type="project" value="TreeGrafter"/>
</dbReference>
<keyword evidence="6" id="KW-1185">Reference proteome</keyword>
<dbReference type="GO" id="GO:0005886">
    <property type="term" value="C:plasma membrane"/>
    <property type="evidence" value="ECO:0007669"/>
    <property type="project" value="TreeGrafter"/>
</dbReference>
<evidence type="ECO:0000313" key="5">
    <source>
        <dbReference type="EMBL" id="TKR78361.1"/>
    </source>
</evidence>
<sequence>MPWVSSSYSSQLTSSSAPETPAITNTNATPLLNAVGESGTKTVVNVTTSAASGLFHDSANSKSRTEQKIERTQKSLNAGKSSSNSSLTTARSITQTARSSYSQELLEDVTQKPSHDCTLNCKECEALQCRIRELEQLQRLEVSDALRPTPSKFETPVQLLIRRDEHEVAQETLRHTRSCQRHNRFGKGRRRRKFRSGSKHRHDEDRRFLNLVEEYKDQKLETECICELTRWTRLQEFWYEVRRILHIIWRILWTLCPPLPHCCLNKIMFWPPQREYFFFESDEPVKRRAEAAQRAKLKIRRAKDVYSCGQIYRFGFEHQCAAEIEKVDCFFLRTSRNSLIACVFVRSPYRNARYTIVYAHPNASDISDHLSGCPSFHEVARFLNCDIISFDYSGYGISSGRPTEANVYADALAVFDYLIQKKKVPMENIILFGYSIGTAAMIDLAVKFPEVGGVILLASPTSIVRTLYWNRACCCRRKNPCENPKDCCCDRFRSIRKIEFVTSPTLFIHGMGDFLVPVEHSQALFKRAPNAVSPLFVPELGHNNLENSKIVWNRIRIFLNKEAREPIVDHNKAEEEKSRRIRKRRSKSRRKDNIRKAKPSPSSFRVFTVNEKANSPFK</sequence>
<feature type="compositionally biased region" description="Basic and acidic residues" evidence="3">
    <location>
        <begin position="63"/>
        <end position="73"/>
    </location>
</feature>
<dbReference type="GO" id="GO:0006508">
    <property type="term" value="P:proteolysis"/>
    <property type="evidence" value="ECO:0007669"/>
    <property type="project" value="InterPro"/>
</dbReference>
<dbReference type="Gene3D" id="3.40.50.1820">
    <property type="entry name" value="alpha/beta hydrolase"/>
    <property type="match status" value="1"/>
</dbReference>
<evidence type="ECO:0000259" key="4">
    <source>
        <dbReference type="Pfam" id="PF00561"/>
    </source>
</evidence>
<feature type="compositionally biased region" description="Basic residues" evidence="3">
    <location>
        <begin position="579"/>
        <end position="598"/>
    </location>
</feature>
<dbReference type="GO" id="GO:0008474">
    <property type="term" value="F:palmitoyl-(protein) hydrolase activity"/>
    <property type="evidence" value="ECO:0007669"/>
    <property type="project" value="TreeGrafter"/>
</dbReference>
<evidence type="ECO:0000313" key="6">
    <source>
        <dbReference type="Proteomes" id="UP000298663"/>
    </source>
</evidence>
<evidence type="ECO:0000256" key="3">
    <source>
        <dbReference type="SAM" id="MobiDB-lite"/>
    </source>
</evidence>
<dbReference type="PANTHER" id="PTHR12277:SF81">
    <property type="entry name" value="PROTEIN ABHD13"/>
    <property type="match status" value="1"/>
</dbReference>
<organism evidence="5 6">
    <name type="scientific">Steinernema carpocapsae</name>
    <name type="common">Entomopathogenic nematode</name>
    <dbReference type="NCBI Taxonomy" id="34508"/>
    <lineage>
        <taxon>Eukaryota</taxon>
        <taxon>Metazoa</taxon>
        <taxon>Ecdysozoa</taxon>
        <taxon>Nematoda</taxon>
        <taxon>Chromadorea</taxon>
        <taxon>Rhabditida</taxon>
        <taxon>Tylenchina</taxon>
        <taxon>Panagrolaimomorpha</taxon>
        <taxon>Strongyloidoidea</taxon>
        <taxon>Steinernematidae</taxon>
        <taxon>Steinernema</taxon>
    </lineage>
</organism>
<dbReference type="InterPro" id="IPR000073">
    <property type="entry name" value="AB_hydrolase_1"/>
</dbReference>
<dbReference type="Pfam" id="PF00561">
    <property type="entry name" value="Abhydrolase_1"/>
    <property type="match status" value="1"/>
</dbReference>
<accession>A0A4U5N973</accession>
<dbReference type="Proteomes" id="UP000298663">
    <property type="component" value="Unassembled WGS sequence"/>
</dbReference>
<feature type="compositionally biased region" description="Polar residues" evidence="3">
    <location>
        <begin position="600"/>
        <end position="618"/>
    </location>
</feature>
<dbReference type="GO" id="GO:0008236">
    <property type="term" value="F:serine-type peptidase activity"/>
    <property type="evidence" value="ECO:0007669"/>
    <property type="project" value="InterPro"/>
</dbReference>
<feature type="region of interest" description="Disordered" evidence="3">
    <location>
        <begin position="55"/>
        <end position="95"/>
    </location>
</feature>
<name>A0A4U5N973_STECR</name>
<feature type="compositionally biased region" description="Low complexity" evidence="3">
    <location>
        <begin position="1"/>
        <end position="16"/>
    </location>
</feature>
<dbReference type="EMBL" id="AZBU02000005">
    <property type="protein sequence ID" value="TKR78361.1"/>
    <property type="molecule type" value="Genomic_DNA"/>
</dbReference>
<comment type="caution">
    <text evidence="5">The sequence shown here is derived from an EMBL/GenBank/DDBJ whole genome shotgun (WGS) entry which is preliminary data.</text>
</comment>
<dbReference type="OrthoDB" id="446723at2759"/>
<reference evidence="5 6" key="2">
    <citation type="journal article" date="2019" name="G3 (Bethesda)">
        <title>Hybrid Assembly of the Genome of the Entomopathogenic Nematode Steinernema carpocapsae Identifies the X-Chromosome.</title>
        <authorList>
            <person name="Serra L."/>
            <person name="Macchietto M."/>
            <person name="Macias-Munoz A."/>
            <person name="McGill C.J."/>
            <person name="Rodriguez I.M."/>
            <person name="Rodriguez B."/>
            <person name="Murad R."/>
            <person name="Mortazavi A."/>
        </authorList>
    </citation>
    <scope>NUCLEOTIDE SEQUENCE [LARGE SCALE GENOMIC DNA]</scope>
    <source>
        <strain evidence="5 6">ALL</strain>
    </source>
</reference>
<reference evidence="5 6" key="1">
    <citation type="journal article" date="2015" name="Genome Biol.">
        <title>Comparative genomics of Steinernema reveals deeply conserved gene regulatory networks.</title>
        <authorList>
            <person name="Dillman A.R."/>
            <person name="Macchietto M."/>
            <person name="Porter C.F."/>
            <person name="Rogers A."/>
            <person name="Williams B."/>
            <person name="Antoshechkin I."/>
            <person name="Lee M.M."/>
            <person name="Goodwin Z."/>
            <person name="Lu X."/>
            <person name="Lewis E.E."/>
            <person name="Goodrich-Blair H."/>
            <person name="Stock S.P."/>
            <person name="Adams B.J."/>
            <person name="Sternberg P.W."/>
            <person name="Mortazavi A."/>
        </authorList>
    </citation>
    <scope>NUCLEOTIDE SEQUENCE [LARGE SCALE GENOMIC DNA]</scope>
    <source>
        <strain evidence="5 6">ALL</strain>
    </source>
</reference>
<feature type="domain" description="AB hydrolase-1" evidence="4">
    <location>
        <begin position="376"/>
        <end position="459"/>
    </location>
</feature>
<dbReference type="AlphaFoldDB" id="A0A4U5N973"/>
<dbReference type="STRING" id="34508.A0A4U5N973"/>
<evidence type="ECO:0000256" key="2">
    <source>
        <dbReference type="ARBA" id="ARBA00042701"/>
    </source>
</evidence>
<protein>
    <recommendedName>
        <fullName evidence="1">Protein ABHD13</fullName>
    </recommendedName>
    <alternativeName>
        <fullName evidence="2">Alpha/beta hydrolase domain-containing protein 13</fullName>
    </alternativeName>
</protein>
<evidence type="ECO:0000256" key="1">
    <source>
        <dbReference type="ARBA" id="ARBA00040125"/>
    </source>
</evidence>
<feature type="compositionally biased region" description="Low complexity" evidence="3">
    <location>
        <begin position="74"/>
        <end position="92"/>
    </location>
</feature>
<dbReference type="InterPro" id="IPR029058">
    <property type="entry name" value="AB_hydrolase_fold"/>
</dbReference>
<feature type="region of interest" description="Disordered" evidence="3">
    <location>
        <begin position="1"/>
        <end position="25"/>
    </location>
</feature>
<dbReference type="PANTHER" id="PTHR12277">
    <property type="entry name" value="ALPHA/BETA HYDROLASE DOMAIN-CONTAINING PROTEIN"/>
    <property type="match status" value="1"/>
</dbReference>